<dbReference type="SUPFAM" id="SSF53850">
    <property type="entry name" value="Periplasmic binding protein-like II"/>
    <property type="match status" value="1"/>
</dbReference>
<keyword evidence="3 5" id="KW-0732">Signal</keyword>
<dbReference type="CDD" id="cd00996">
    <property type="entry name" value="PBP2_AatB_like"/>
    <property type="match status" value="1"/>
</dbReference>
<dbReference type="PROSITE" id="PS51257">
    <property type="entry name" value="PROKAR_LIPOPROTEIN"/>
    <property type="match status" value="1"/>
</dbReference>
<reference evidence="8" key="1">
    <citation type="submission" date="2020-08" db="EMBL/GenBank/DDBJ databases">
        <title>Genome public.</title>
        <authorList>
            <person name="Liu C."/>
            <person name="Sun Q."/>
        </authorList>
    </citation>
    <scope>NUCLEOTIDE SEQUENCE</scope>
    <source>
        <strain evidence="8">NSJ-12</strain>
    </source>
</reference>
<feature type="domain" description="Ionotropic glutamate receptor C-terminal" evidence="7">
    <location>
        <begin position="51"/>
        <end position="269"/>
    </location>
</feature>
<evidence type="ECO:0000313" key="9">
    <source>
        <dbReference type="Proteomes" id="UP000655830"/>
    </source>
</evidence>
<dbReference type="GO" id="GO:0016020">
    <property type="term" value="C:membrane"/>
    <property type="evidence" value="ECO:0007669"/>
    <property type="project" value="InterPro"/>
</dbReference>
<accession>A0A926ICT0</accession>
<evidence type="ECO:0000256" key="3">
    <source>
        <dbReference type="ARBA" id="ARBA00022729"/>
    </source>
</evidence>
<feature type="signal peptide" evidence="5">
    <location>
        <begin position="1"/>
        <end position="22"/>
    </location>
</feature>
<dbReference type="EMBL" id="JACRSY010000001">
    <property type="protein sequence ID" value="MBC8577973.1"/>
    <property type="molecule type" value="Genomic_DNA"/>
</dbReference>
<dbReference type="SMART" id="SM00079">
    <property type="entry name" value="PBPe"/>
    <property type="match status" value="1"/>
</dbReference>
<dbReference type="Gene3D" id="3.40.190.10">
    <property type="entry name" value="Periplasmic binding protein-like II"/>
    <property type="match status" value="2"/>
</dbReference>
<proteinExistence type="inferred from homology"/>
<comment type="caution">
    <text evidence="8">The sequence shown here is derived from an EMBL/GenBank/DDBJ whole genome shotgun (WGS) entry which is preliminary data.</text>
</comment>
<dbReference type="SMART" id="SM00062">
    <property type="entry name" value="PBPb"/>
    <property type="match status" value="1"/>
</dbReference>
<comment type="similarity">
    <text evidence="2 4">Belongs to the bacterial solute-binding protein 3 family.</text>
</comment>
<evidence type="ECO:0000259" key="6">
    <source>
        <dbReference type="SMART" id="SM00062"/>
    </source>
</evidence>
<dbReference type="RefSeq" id="WP_249331093.1">
    <property type="nucleotide sequence ID" value="NZ_JACRSY010000001.1"/>
</dbReference>
<feature type="domain" description="Solute-binding protein family 3/N-terminal" evidence="6">
    <location>
        <begin position="44"/>
        <end position="270"/>
    </location>
</feature>
<protein>
    <submittedName>
        <fullName evidence="8">Amino acid ABC transporter substrate-binding protein</fullName>
    </submittedName>
</protein>
<dbReference type="PANTHER" id="PTHR35936:SF34">
    <property type="entry name" value="ABC TRANSPORTER EXTRACELLULAR-BINDING PROTEIN YCKB-RELATED"/>
    <property type="match status" value="1"/>
</dbReference>
<feature type="chain" id="PRO_5037807789" evidence="5">
    <location>
        <begin position="23"/>
        <end position="273"/>
    </location>
</feature>
<dbReference type="InterPro" id="IPR018313">
    <property type="entry name" value="SBP_3_CS"/>
</dbReference>
<sequence>MKKLVKKLFTISFIGLLSLGLAACSNTPDNTTSDKASSIVDKDTWVIGLDDTFAPLGFRDIDGNLTGYDVDLATAMCKKLGKEVTLQPIDWSMKEAELSAGNIDLIWNGYTITPERKEKVDFSLPYLDNKQIVVVLADSSIQSKADLAGKKIGAQSESSAVTAMEKETELYKSFDGGKATTYEDNNQALMDLDIGRIDAVVADEVVIRYYISLKGSDKYRILDEDFGAEEYGVGFRKGDTSAVEAFNEAYNDLKEDGTLTAISEKWFGSDVSK</sequence>
<evidence type="ECO:0000259" key="7">
    <source>
        <dbReference type="SMART" id="SM00079"/>
    </source>
</evidence>
<dbReference type="GO" id="GO:0030313">
    <property type="term" value="C:cell envelope"/>
    <property type="evidence" value="ECO:0007669"/>
    <property type="project" value="UniProtKB-SubCell"/>
</dbReference>
<dbReference type="PANTHER" id="PTHR35936">
    <property type="entry name" value="MEMBRANE-BOUND LYTIC MUREIN TRANSGLYCOSYLASE F"/>
    <property type="match status" value="1"/>
</dbReference>
<name>A0A926ICT0_9FIRM</name>
<evidence type="ECO:0000256" key="1">
    <source>
        <dbReference type="ARBA" id="ARBA00004196"/>
    </source>
</evidence>
<dbReference type="GO" id="GO:0015276">
    <property type="term" value="F:ligand-gated monoatomic ion channel activity"/>
    <property type="evidence" value="ECO:0007669"/>
    <property type="project" value="InterPro"/>
</dbReference>
<dbReference type="PROSITE" id="PS01039">
    <property type="entry name" value="SBP_BACTERIAL_3"/>
    <property type="match status" value="1"/>
</dbReference>
<dbReference type="InterPro" id="IPR001320">
    <property type="entry name" value="Iontro_rcpt_C"/>
</dbReference>
<evidence type="ECO:0000256" key="2">
    <source>
        <dbReference type="ARBA" id="ARBA00010333"/>
    </source>
</evidence>
<dbReference type="InterPro" id="IPR001638">
    <property type="entry name" value="Solute-binding_3/MltF_N"/>
</dbReference>
<comment type="subcellular location">
    <subcellularLocation>
        <location evidence="1">Cell envelope</location>
    </subcellularLocation>
</comment>
<organism evidence="8 9">
    <name type="scientific">Zhenhengia yiwuensis</name>
    <dbReference type="NCBI Taxonomy" id="2763666"/>
    <lineage>
        <taxon>Bacteria</taxon>
        <taxon>Bacillati</taxon>
        <taxon>Bacillota</taxon>
        <taxon>Clostridia</taxon>
        <taxon>Lachnospirales</taxon>
        <taxon>Lachnospiraceae</taxon>
        <taxon>Zhenhengia</taxon>
    </lineage>
</organism>
<gene>
    <name evidence="8" type="ORF">H8718_00265</name>
</gene>
<dbReference type="Proteomes" id="UP000655830">
    <property type="component" value="Unassembled WGS sequence"/>
</dbReference>
<evidence type="ECO:0000313" key="8">
    <source>
        <dbReference type="EMBL" id="MBC8577973.1"/>
    </source>
</evidence>
<keyword evidence="9" id="KW-1185">Reference proteome</keyword>
<evidence type="ECO:0000256" key="5">
    <source>
        <dbReference type="SAM" id="SignalP"/>
    </source>
</evidence>
<dbReference type="Pfam" id="PF00497">
    <property type="entry name" value="SBP_bac_3"/>
    <property type="match status" value="1"/>
</dbReference>
<evidence type="ECO:0000256" key="4">
    <source>
        <dbReference type="RuleBase" id="RU003744"/>
    </source>
</evidence>
<dbReference type="AlphaFoldDB" id="A0A926ICT0"/>